<name>A0ABT1Q726_9ACTN</name>
<organism evidence="1 2">
    <name type="scientific">Streptomyces humicola</name>
    <dbReference type="NCBI Taxonomy" id="2953240"/>
    <lineage>
        <taxon>Bacteria</taxon>
        <taxon>Bacillati</taxon>
        <taxon>Actinomycetota</taxon>
        <taxon>Actinomycetes</taxon>
        <taxon>Kitasatosporales</taxon>
        <taxon>Streptomycetaceae</taxon>
        <taxon>Streptomyces</taxon>
    </lineage>
</organism>
<dbReference type="Proteomes" id="UP001057702">
    <property type="component" value="Unassembled WGS sequence"/>
</dbReference>
<dbReference type="EMBL" id="JANFNG010000061">
    <property type="protein sequence ID" value="MCQ4085193.1"/>
    <property type="molecule type" value="Genomic_DNA"/>
</dbReference>
<gene>
    <name evidence="1" type="ORF">NGB36_32695</name>
</gene>
<evidence type="ECO:0000313" key="2">
    <source>
        <dbReference type="Proteomes" id="UP001057702"/>
    </source>
</evidence>
<dbReference type="RefSeq" id="WP_255924318.1">
    <property type="nucleotide sequence ID" value="NZ_JANFNG010000061.1"/>
</dbReference>
<accession>A0ABT1Q726</accession>
<evidence type="ECO:0008006" key="3">
    <source>
        <dbReference type="Google" id="ProtNLM"/>
    </source>
</evidence>
<comment type="caution">
    <text evidence="1">The sequence shown here is derived from an EMBL/GenBank/DDBJ whole genome shotgun (WGS) entry which is preliminary data.</text>
</comment>
<proteinExistence type="predicted"/>
<keyword evidence="2" id="KW-1185">Reference proteome</keyword>
<evidence type="ECO:0000313" key="1">
    <source>
        <dbReference type="EMBL" id="MCQ4085193.1"/>
    </source>
</evidence>
<protein>
    <recommendedName>
        <fullName evidence="3">Integrase</fullName>
    </recommendedName>
</protein>
<sequence length="45" mass="5117">MSDHVKHAENLVLRHQLTVLQRQLGTPRVKFTPVDRAFLAALLVP</sequence>
<reference evidence="1" key="1">
    <citation type="submission" date="2022-06" db="EMBL/GenBank/DDBJ databases">
        <title>Draft genome sequence of Streptomyces sp. RB6PN25 isolated from peat swamp forest in Thailand.</title>
        <authorList>
            <person name="Duangmal K."/>
            <person name="Klaysubun C."/>
        </authorList>
    </citation>
    <scope>NUCLEOTIDE SEQUENCE</scope>
    <source>
        <strain evidence="1">RB6PN25</strain>
    </source>
</reference>